<comment type="caution">
    <text evidence="1">The sequence shown here is derived from an EMBL/GenBank/DDBJ whole genome shotgun (WGS) entry which is preliminary data.</text>
</comment>
<organism evidence="1 2">
    <name type="scientific">Dentiscutata erythropus</name>
    <dbReference type="NCBI Taxonomy" id="1348616"/>
    <lineage>
        <taxon>Eukaryota</taxon>
        <taxon>Fungi</taxon>
        <taxon>Fungi incertae sedis</taxon>
        <taxon>Mucoromycota</taxon>
        <taxon>Glomeromycotina</taxon>
        <taxon>Glomeromycetes</taxon>
        <taxon>Diversisporales</taxon>
        <taxon>Gigasporaceae</taxon>
        <taxon>Dentiscutata</taxon>
    </lineage>
</organism>
<dbReference type="AlphaFoldDB" id="A0A9N9EV63"/>
<gene>
    <name evidence="1" type="ORF">DERYTH_LOCUS12663</name>
</gene>
<protein>
    <submittedName>
        <fullName evidence="1">26802_t:CDS:1</fullName>
    </submittedName>
</protein>
<proteinExistence type="predicted"/>
<name>A0A9N9EV63_9GLOM</name>
<keyword evidence="2" id="KW-1185">Reference proteome</keyword>
<evidence type="ECO:0000313" key="2">
    <source>
        <dbReference type="Proteomes" id="UP000789405"/>
    </source>
</evidence>
<reference evidence="1" key="1">
    <citation type="submission" date="2021-06" db="EMBL/GenBank/DDBJ databases">
        <authorList>
            <person name="Kallberg Y."/>
            <person name="Tangrot J."/>
            <person name="Rosling A."/>
        </authorList>
    </citation>
    <scope>NUCLEOTIDE SEQUENCE</scope>
    <source>
        <strain evidence="1">MA453B</strain>
    </source>
</reference>
<dbReference type="EMBL" id="CAJVPY010008429">
    <property type="protein sequence ID" value="CAG8695774.1"/>
    <property type="molecule type" value="Genomic_DNA"/>
</dbReference>
<evidence type="ECO:0000313" key="1">
    <source>
        <dbReference type="EMBL" id="CAG8695774.1"/>
    </source>
</evidence>
<dbReference type="Proteomes" id="UP000789405">
    <property type="component" value="Unassembled WGS sequence"/>
</dbReference>
<sequence>MSLFGPVVRLSVLRTFRQAVFFSSISTLFDKYPEKSRLIAKDKLKRRGFPSTLSTTASGFDLRDLQLLRVTFQPTPFKSNVLPDVDDIGFPEEYILPNISEKELLNKKFEIEDFKEISDDQVQTFLIDLHEIVKNVHSNEGMEEAETDTLVNNLLVQIVGLHRYPLRVRLYIAREVYMTAKPEFDKHIKSKNLIPTKCYGEAQLAAEMLACGNENMLRIASQTGAILDQTIFAVRAVSTYFTFYKTVIPKGYWKELGYGLPRKGSIIIKRWPEEMHPSGGLDIAEPSGRQNVLEAFFKMRKQLLQ</sequence>
<accession>A0A9N9EV63</accession>
<dbReference type="OrthoDB" id="2405564at2759"/>